<keyword evidence="2" id="KW-1185">Reference proteome</keyword>
<sequence length="255" mass="28300">MSVFQVDTQEFITMLQALLPFTSANKDSTPDQPAVEELIFGNLTGSGELALTTYESSADWAIGMVRIQDADGELVDFAIHRDEVPALVSQFRAKVFESTLAIEVNHSEFETVTVRDEKRVTEYGRRTLLHFQEEGKLFGNRVTQFAGADGRQYSLRNIWVNAAGNIAPSQVVYATCAPSDFKVLTKATKLLGIPVIHMTGSHTALARIGENFIARLWLSTSDQEFMETGKWANILETASAGFPEHKIYDEGEEES</sequence>
<dbReference type="KEGG" id="rter:IDM49_05740"/>
<dbReference type="AlphaFoldDB" id="A0A7H2BGE5"/>
<organism evidence="1 2">
    <name type="scientific">Rothia terrae</name>
    <dbReference type="NCBI Taxonomy" id="396015"/>
    <lineage>
        <taxon>Bacteria</taxon>
        <taxon>Bacillati</taxon>
        <taxon>Actinomycetota</taxon>
        <taxon>Actinomycetes</taxon>
        <taxon>Micrococcales</taxon>
        <taxon>Micrococcaceae</taxon>
        <taxon>Rothia</taxon>
    </lineage>
</organism>
<dbReference type="RefSeq" id="WP_190725337.1">
    <property type="nucleotide sequence ID" value="NZ_CP061539.1"/>
</dbReference>
<dbReference type="GeneID" id="96623731"/>
<gene>
    <name evidence="1" type="ORF">IDM49_05740</name>
</gene>
<dbReference type="Proteomes" id="UP000516404">
    <property type="component" value="Chromosome"/>
</dbReference>
<reference evidence="1 2" key="1">
    <citation type="submission" date="2020-09" db="EMBL/GenBank/DDBJ databases">
        <title>Investigation of environmental microbes.</title>
        <authorList>
            <person name="Ou Y."/>
            <person name="Kang Q."/>
        </authorList>
    </citation>
    <scope>NUCLEOTIDE SEQUENCE [LARGE SCALE GENOMIC DNA]</scope>
    <source>
        <strain evidence="1 2">KJZ-14</strain>
    </source>
</reference>
<accession>A0A7H2BGE5</accession>
<dbReference type="EMBL" id="CP061539">
    <property type="protein sequence ID" value="QNV38741.1"/>
    <property type="molecule type" value="Genomic_DNA"/>
</dbReference>
<protein>
    <submittedName>
        <fullName evidence="1">Uncharacterized protein</fullName>
    </submittedName>
</protein>
<evidence type="ECO:0000313" key="1">
    <source>
        <dbReference type="EMBL" id="QNV38741.1"/>
    </source>
</evidence>
<name>A0A7H2BGE5_9MICC</name>
<proteinExistence type="predicted"/>
<evidence type="ECO:0000313" key="2">
    <source>
        <dbReference type="Proteomes" id="UP000516404"/>
    </source>
</evidence>